<evidence type="ECO:0000259" key="2">
    <source>
        <dbReference type="Pfam" id="PF14341"/>
    </source>
</evidence>
<reference evidence="3" key="1">
    <citation type="submission" date="2022-06" db="EMBL/GenBank/DDBJ databases">
        <title>Alkalimarinus sp. nov., isolated from gut of a Alitta virens.</title>
        <authorList>
            <person name="Yang A.I."/>
            <person name="Shin N.-R."/>
        </authorList>
    </citation>
    <scope>NUCLEOTIDE SEQUENCE</scope>
    <source>
        <strain evidence="3">A2M4</strain>
    </source>
</reference>
<dbReference type="Proteomes" id="UP001163739">
    <property type="component" value="Chromosome"/>
</dbReference>
<feature type="transmembrane region" description="Helical" evidence="1">
    <location>
        <begin position="16"/>
        <end position="37"/>
    </location>
</feature>
<keyword evidence="1" id="KW-1133">Transmembrane helix</keyword>
<protein>
    <submittedName>
        <fullName evidence="3">PilX N-terminal domain-containing pilus assembly protein</fullName>
    </submittedName>
</protein>
<evidence type="ECO:0000313" key="4">
    <source>
        <dbReference type="Proteomes" id="UP001163739"/>
    </source>
</evidence>
<sequence length="182" mass="19280">MIFNTQLKPMQQTQTGAVLIVALVMLLLVTIIGTSAINMSTLGTKMTSNSRDNQVAFQAAESGLFAAEALLSPDVDIPVVGTTDGYMSATLSSGWWESAATAWWSSNGEAISSYNGQTTPRFVIEQPDIKSADSASSVQDLSVGVPKPAMFYYTSTSKGEGPGGATVHLQSVYARKVYLNTP</sequence>
<evidence type="ECO:0000313" key="3">
    <source>
        <dbReference type="EMBL" id="UZE95601.1"/>
    </source>
</evidence>
<feature type="domain" description="Type 4 fimbrial biogenesis protein PilX N-terminal" evidence="2">
    <location>
        <begin position="16"/>
        <end position="65"/>
    </location>
</feature>
<organism evidence="3 4">
    <name type="scientific">Alkalimarinus alittae</name>
    <dbReference type="NCBI Taxonomy" id="2961619"/>
    <lineage>
        <taxon>Bacteria</taxon>
        <taxon>Pseudomonadati</taxon>
        <taxon>Pseudomonadota</taxon>
        <taxon>Gammaproteobacteria</taxon>
        <taxon>Alteromonadales</taxon>
        <taxon>Alteromonadaceae</taxon>
        <taxon>Alkalimarinus</taxon>
    </lineage>
</organism>
<dbReference type="EMBL" id="CP100390">
    <property type="protein sequence ID" value="UZE95601.1"/>
    <property type="molecule type" value="Genomic_DNA"/>
</dbReference>
<proteinExistence type="predicted"/>
<keyword evidence="4" id="KW-1185">Reference proteome</keyword>
<accession>A0ABY6N0H5</accession>
<name>A0ABY6N0H5_9ALTE</name>
<dbReference type="RefSeq" id="WP_265047090.1">
    <property type="nucleotide sequence ID" value="NZ_CP100390.1"/>
</dbReference>
<dbReference type="Pfam" id="PF14341">
    <property type="entry name" value="PilX_N"/>
    <property type="match status" value="1"/>
</dbReference>
<evidence type="ECO:0000256" key="1">
    <source>
        <dbReference type="SAM" id="Phobius"/>
    </source>
</evidence>
<gene>
    <name evidence="3" type="ORF">NKI27_16285</name>
</gene>
<keyword evidence="1" id="KW-0812">Transmembrane</keyword>
<dbReference type="InterPro" id="IPR025746">
    <property type="entry name" value="PilX_N_dom"/>
</dbReference>
<keyword evidence="1" id="KW-0472">Membrane</keyword>